<evidence type="ECO:0000313" key="2">
    <source>
        <dbReference type="EMBL" id="GHP13683.1"/>
    </source>
</evidence>
<sequence length="161" mass="18350">MNTKKHMINVAIATTLALGAIYIFFLGSAFYKGYANVPASVSVILWLVLGAGVIIDLFLLLKTRKTKRKVKFFDFNEDGYPIDMQHNDEREWRMMLTATYISSRLTVIYLIIAFLIPYAIILSGIELGAFFWAFFAGTVVFLAIMVNEWGYVISYIHLDRA</sequence>
<evidence type="ECO:0008006" key="4">
    <source>
        <dbReference type="Google" id="ProtNLM"/>
    </source>
</evidence>
<accession>A0ABQ3VXP9</accession>
<keyword evidence="3" id="KW-1185">Reference proteome</keyword>
<feature type="transmembrane region" description="Helical" evidence="1">
    <location>
        <begin position="7"/>
        <end position="31"/>
    </location>
</feature>
<protein>
    <recommendedName>
        <fullName evidence="4">DUF3169 domain-containing protein</fullName>
    </recommendedName>
</protein>
<dbReference type="EMBL" id="BNJR01000011">
    <property type="protein sequence ID" value="GHP13683.1"/>
    <property type="molecule type" value="Genomic_DNA"/>
</dbReference>
<evidence type="ECO:0000313" key="3">
    <source>
        <dbReference type="Proteomes" id="UP000604765"/>
    </source>
</evidence>
<dbReference type="RefSeq" id="WP_203629723.1">
    <property type="nucleotide sequence ID" value="NZ_BNJR01000011.1"/>
</dbReference>
<proteinExistence type="predicted"/>
<evidence type="ECO:0000256" key="1">
    <source>
        <dbReference type="SAM" id="Phobius"/>
    </source>
</evidence>
<keyword evidence="1" id="KW-0812">Transmembrane</keyword>
<organism evidence="2 3">
    <name type="scientific">Lentilactobacillus fungorum</name>
    <dbReference type="NCBI Taxonomy" id="2201250"/>
    <lineage>
        <taxon>Bacteria</taxon>
        <taxon>Bacillati</taxon>
        <taxon>Bacillota</taxon>
        <taxon>Bacilli</taxon>
        <taxon>Lactobacillales</taxon>
        <taxon>Lactobacillaceae</taxon>
        <taxon>Lentilactobacillus</taxon>
    </lineage>
</organism>
<gene>
    <name evidence="2" type="ORF">YK48G_11080</name>
</gene>
<feature type="transmembrane region" description="Helical" evidence="1">
    <location>
        <begin position="127"/>
        <end position="146"/>
    </location>
</feature>
<comment type="caution">
    <text evidence="2">The sequence shown here is derived from an EMBL/GenBank/DDBJ whole genome shotgun (WGS) entry which is preliminary data.</text>
</comment>
<keyword evidence="1" id="KW-0472">Membrane</keyword>
<feature type="transmembrane region" description="Helical" evidence="1">
    <location>
        <begin position="100"/>
        <end position="121"/>
    </location>
</feature>
<dbReference type="Proteomes" id="UP000604765">
    <property type="component" value="Unassembled WGS sequence"/>
</dbReference>
<feature type="transmembrane region" description="Helical" evidence="1">
    <location>
        <begin position="43"/>
        <end position="61"/>
    </location>
</feature>
<reference evidence="2 3" key="1">
    <citation type="journal article" date="2021" name="Int. J. Syst. Evol. Microbiol.">
        <title>Lentilactobacillus fungorum sp. nov., isolated from spent mushroom substrates.</title>
        <authorList>
            <person name="Tohno M."/>
            <person name="Tanizawa Y."/>
            <person name="Kojima Y."/>
            <person name="Sakamoto M."/>
            <person name="Ohkuma M."/>
            <person name="Kobayashi H."/>
        </authorList>
    </citation>
    <scope>NUCLEOTIDE SEQUENCE [LARGE SCALE GENOMIC DNA]</scope>
    <source>
        <strain evidence="2 3">YK48G</strain>
    </source>
</reference>
<keyword evidence="1" id="KW-1133">Transmembrane helix</keyword>
<name>A0ABQ3VXP9_9LACO</name>